<dbReference type="Proteomes" id="UP000503011">
    <property type="component" value="Chromosome"/>
</dbReference>
<evidence type="ECO:0000313" key="2">
    <source>
        <dbReference type="Proteomes" id="UP000503011"/>
    </source>
</evidence>
<organism evidence="1 2">
    <name type="scientific">Phytohabitans suffuscus</name>
    <dbReference type="NCBI Taxonomy" id="624315"/>
    <lineage>
        <taxon>Bacteria</taxon>
        <taxon>Bacillati</taxon>
        <taxon>Actinomycetota</taxon>
        <taxon>Actinomycetes</taxon>
        <taxon>Micromonosporales</taxon>
        <taxon>Micromonosporaceae</taxon>
    </lineage>
</organism>
<dbReference type="EMBL" id="AP022871">
    <property type="protein sequence ID" value="BCB87726.1"/>
    <property type="molecule type" value="Genomic_DNA"/>
</dbReference>
<dbReference type="RefSeq" id="WP_173159149.1">
    <property type="nucleotide sequence ID" value="NZ_AP022871.1"/>
</dbReference>
<keyword evidence="2" id="KW-1185">Reference proteome</keyword>
<reference evidence="1 2" key="2">
    <citation type="submission" date="2020-03" db="EMBL/GenBank/DDBJ databases">
        <authorList>
            <person name="Ichikawa N."/>
            <person name="Kimura A."/>
            <person name="Kitahashi Y."/>
            <person name="Uohara A."/>
        </authorList>
    </citation>
    <scope>NUCLEOTIDE SEQUENCE [LARGE SCALE GENOMIC DNA]</scope>
    <source>
        <strain evidence="1 2">NBRC 105367</strain>
    </source>
</reference>
<sequence>MIHSINSDATKAVITVAAQRIAAYADREQIPIEQAQCEELAEDLAHVYQAFFAGYQASLSSLPGVAHGTQSADSEPTG</sequence>
<proteinExistence type="predicted"/>
<gene>
    <name evidence="1" type="ORF">Psuf_050390</name>
</gene>
<name>A0A6F8YNW2_9ACTN</name>
<evidence type="ECO:0000313" key="1">
    <source>
        <dbReference type="EMBL" id="BCB87726.1"/>
    </source>
</evidence>
<reference evidence="1 2" key="1">
    <citation type="submission" date="2020-03" db="EMBL/GenBank/DDBJ databases">
        <title>Whole genome shotgun sequence of Phytohabitans suffuscus NBRC 105367.</title>
        <authorList>
            <person name="Komaki H."/>
            <person name="Tamura T."/>
        </authorList>
    </citation>
    <scope>NUCLEOTIDE SEQUENCE [LARGE SCALE GENOMIC DNA]</scope>
    <source>
        <strain evidence="1 2">NBRC 105367</strain>
    </source>
</reference>
<protein>
    <submittedName>
        <fullName evidence="1">Uncharacterized protein</fullName>
    </submittedName>
</protein>
<dbReference type="AlphaFoldDB" id="A0A6F8YNW2"/>
<dbReference type="KEGG" id="psuu:Psuf_050390"/>
<accession>A0A6F8YNW2</accession>